<feature type="region of interest" description="Disordered" evidence="4">
    <location>
        <begin position="567"/>
        <end position="586"/>
    </location>
</feature>
<keyword evidence="1" id="KW-0064">Aspartyl protease</keyword>
<dbReference type="PANTHER" id="PTHR11439:SF495">
    <property type="entry name" value="REVERSE TRANSCRIPTASE, RNA-DEPENDENT DNA POLYMERASE-RELATED"/>
    <property type="match status" value="1"/>
</dbReference>
<dbReference type="Pfam" id="PF22936">
    <property type="entry name" value="Pol_BBD"/>
    <property type="match status" value="1"/>
</dbReference>
<feature type="region of interest" description="Disordered" evidence="4">
    <location>
        <begin position="224"/>
        <end position="247"/>
    </location>
</feature>
<dbReference type="CDD" id="cd09272">
    <property type="entry name" value="RNase_HI_RT_Ty1"/>
    <property type="match status" value="1"/>
</dbReference>
<dbReference type="InterPro" id="IPR001584">
    <property type="entry name" value="Integrase_cat-core"/>
</dbReference>
<sequence length="2042" mass="232277">MEGMESMMVSKVPMLKPTEFDMWKLRIKQYMLLTDYSMWDIVENGPIRREAGEGGVVPPPRTDAERKTRQSEMKALSTLLLAILNEYQHQFATCENAKVLWEALEKRFAGSKSSKRNQKAVLKQQYENFMSSKNESMTQTFDRFNKLIGELATVGVKMDNDDLNRKFLRSLGEEWVIYTVPFRQSDNLEDKELDDLYNDLRVFEAEVEAKKKPVGYSHNTALFSGGESITNGESNSSTPTTKQETEGDSVMEALFSSHAGVPLVNEDLDQIHADDLEEMDLKWQMAMITVRVNRFMRRTGRRNFGMRKDDRLGFDKSKVECYKCHGLGHFARECRGSYNNQQQNQQNNQQQNQQNQQNQQQNPLQHNQQQFGQQQQNQNMHNQQHHYSSNRANNNNRNPNSGSSQALVSQEGAGFDWSDQAEDQVQNQAFMAEIKEEPISEIPQEVKSKLCSSSCLETVRKYRDHNQVMCDSIKKLELSRRESSLVIANLEDQIKAYQANEVQYGYDLNYWNWEKKELELKISRISSELEKTREDLNKANENLEKYSKSSKALDELLKSQVHDDLKKGIGYHNTPPPYNNNYIPPTTDILDRLDKSDLPKAALEVDPLLNDSEFKKDDPHKPDTKHKKDLQKDCNTKPDVKSQEGTSKKKEKEVRRGNQRNWNQQWAQKHGIDLSKINKPKPCFICCNPNHLAKHCYFNPVNQRAFTKNKFVGSFRTNRQNSSKENSSDKAGHDKYLNMKNTKVSRLAKTKPSFSKVPKSKSTVKKVWVPKAVESQKSTASGNSTAKSTSKSEPTVKQVWMPKAPESKKSTASSIPAADSTDSRKSTASSIPTADSTNSNHSATLKTILKRYAHTPILKSKYSSHEIPSTDYLLKLNRLTEDNQQIGKSIWHIDSGCSRHMTGNKFILQNFKHFEGGHVAFGDNPKGGKIKGKGKISKDKMSFEDVFYVEQLRYNLLSVSQNRNQSNLKVKVIRSDNGTEFKNSDINSFCDEKGIEKQYSAPRTPQHNGVAERRNRTLIEAARSLLADSNLPITFWAEAVNTACYVQNRTLVVKSQGKTPYEIFKKKKPFIGFFKPFGCPCTILNTKSQLGKFDSKSEEGFLVGYATQCKGYRVFNSVTRIIEESENVKCNEHTPNAQGTGPNWLFDIDSFTNSFKPSEQYCTGPSTQQVSEVQPQFVMLPIPTIDPAEFCTNDNLEEGDNTPQAGDQTDETLSQPQSSQEDESTPEQADTNLSDSLQEEAPYQTRTQKNHPTTLVIGDVESPMLTRHKSKQTVTSSFHLSLISCFLSQEEPKKAHDAIKDPSWIEAMQEELLQFVLQHVWDLVDLPSGHRAIGTKWIFRNKKDERGIVIKNKARLVAQGYTQEEGIDYDEVFAPVARIEAIRLFLAYASFKNFKVYQMDVKSAFLYGKIEEEVYVCQPPGFEDPRYPDRVYKLNKALYGLHQAPRAWYDTLSTYLLENDFTRGVIDKTLFIKREKQEILLVQIYVDDIIFGSTKSSMCKEFEDLMHKKFKMSAMGELTFFLGLQVAQKEDGIFIHQSKYVKDILHKFGFSDVKPASTPMETHKHLTVDLKGQEVDVHHYRSMIGSLMYLTASRPDIMFAVCVCARFQVQPKDSHLQAVKRIFRYLKGHSKFGLWYPHDSPFDLIAYTDSDYGGANMDRKSTTGGCQFLGSRLVSWQCKKQTSVSTSTAEAEYIAAASCCSQVLWIQNQMLDYGLTFLNTPIYIDNSSAIKEHNRVAYLTKDNSNEDFHEIIDFVTSSHIATAITINPTIYKGHMQQFWTTATSEELNGVQTITSKVGGRRLLITEAKIRAHLHLDDLNGITSFSISDLFENLQRMGYEGTIGNLKLDKSKFSPQWKFLVHTLIHSISKKSTSWNEFSSTIAYALICLANNQRFNFSKMIFDDIVAHIKAPLPKTLKKMFLYPRFIQVVINAELPGLAIPLDIYKGADPSPKMFAFLRKTNKGFSGSVTPLFSTMRRVTHPQDENSGLQPNQSSTPPEILPTSSTSQSPQIPTSSTPPPHSQKMLLGVQEFLPPQCPLSLSL</sequence>
<keyword evidence="2" id="KW-0863">Zinc-finger</keyword>
<reference evidence="7" key="1">
    <citation type="submission" date="2023-03" db="EMBL/GenBank/DDBJ databases">
        <title>Chromosome-scale reference genome and RAD-based genetic map of yellow starthistle (Centaurea solstitialis) reveal putative structural variation and QTLs associated with invader traits.</title>
        <authorList>
            <person name="Reatini B."/>
            <person name="Cang F.A."/>
            <person name="Jiang Q."/>
            <person name="Mckibben M.T.W."/>
            <person name="Barker M.S."/>
            <person name="Rieseberg L.H."/>
            <person name="Dlugosch K.M."/>
        </authorList>
    </citation>
    <scope>NUCLEOTIDE SEQUENCE</scope>
    <source>
        <strain evidence="7">CAN-66</strain>
        <tissue evidence="7">Leaf</tissue>
    </source>
</reference>
<dbReference type="InterPro" id="IPR057670">
    <property type="entry name" value="SH3_retrovirus"/>
</dbReference>
<keyword evidence="3" id="KW-0175">Coiled coil</keyword>
<dbReference type="InterPro" id="IPR036875">
    <property type="entry name" value="Znf_CCHC_sf"/>
</dbReference>
<feature type="region of interest" description="Disordered" evidence="4">
    <location>
        <begin position="717"/>
        <end position="761"/>
    </location>
</feature>
<evidence type="ECO:0000259" key="5">
    <source>
        <dbReference type="PROSITE" id="PS50158"/>
    </source>
</evidence>
<dbReference type="PANTHER" id="PTHR11439">
    <property type="entry name" value="GAG-POL-RELATED RETROTRANSPOSON"/>
    <property type="match status" value="1"/>
</dbReference>
<keyword evidence="8" id="KW-1185">Reference proteome</keyword>
<keyword evidence="2" id="KW-0479">Metal-binding</keyword>
<evidence type="ECO:0000256" key="2">
    <source>
        <dbReference type="PROSITE-ProRule" id="PRU00047"/>
    </source>
</evidence>
<dbReference type="SMART" id="SM00343">
    <property type="entry name" value="ZnF_C2HC"/>
    <property type="match status" value="2"/>
</dbReference>
<feature type="compositionally biased region" description="Polar residues" evidence="4">
    <location>
        <begin position="1984"/>
        <end position="1996"/>
    </location>
</feature>
<feature type="compositionally biased region" description="Low complexity" evidence="4">
    <location>
        <begin position="2001"/>
        <end position="2014"/>
    </location>
</feature>
<dbReference type="Proteomes" id="UP001172457">
    <property type="component" value="Chromosome 5"/>
</dbReference>
<dbReference type="PROSITE" id="PS50994">
    <property type="entry name" value="INTEGRASE"/>
    <property type="match status" value="1"/>
</dbReference>
<comment type="caution">
    <text evidence="7">The sequence shown here is derived from an EMBL/GenBank/DDBJ whole genome shotgun (WGS) entry which is preliminary data.</text>
</comment>
<gene>
    <name evidence="7" type="ORF">OSB04_022106</name>
</gene>
<organism evidence="7 8">
    <name type="scientific">Centaurea solstitialis</name>
    <name type="common">yellow star-thistle</name>
    <dbReference type="NCBI Taxonomy" id="347529"/>
    <lineage>
        <taxon>Eukaryota</taxon>
        <taxon>Viridiplantae</taxon>
        <taxon>Streptophyta</taxon>
        <taxon>Embryophyta</taxon>
        <taxon>Tracheophyta</taxon>
        <taxon>Spermatophyta</taxon>
        <taxon>Magnoliopsida</taxon>
        <taxon>eudicotyledons</taxon>
        <taxon>Gunneridae</taxon>
        <taxon>Pentapetalae</taxon>
        <taxon>asterids</taxon>
        <taxon>campanulids</taxon>
        <taxon>Asterales</taxon>
        <taxon>Asteraceae</taxon>
        <taxon>Carduoideae</taxon>
        <taxon>Cardueae</taxon>
        <taxon>Centaureinae</taxon>
        <taxon>Centaurea</taxon>
    </lineage>
</organism>
<protein>
    <submittedName>
        <fullName evidence="7">Uncharacterized protein</fullName>
    </submittedName>
</protein>
<feature type="compositionally biased region" description="Polar residues" evidence="4">
    <location>
        <begin position="224"/>
        <end position="242"/>
    </location>
</feature>
<dbReference type="GO" id="GO:0015074">
    <property type="term" value="P:DNA integration"/>
    <property type="evidence" value="ECO:0007669"/>
    <property type="project" value="InterPro"/>
</dbReference>
<dbReference type="PROSITE" id="PS50158">
    <property type="entry name" value="ZF_CCHC"/>
    <property type="match status" value="1"/>
</dbReference>
<feature type="compositionally biased region" description="Basic and acidic residues" evidence="4">
    <location>
        <begin position="630"/>
        <end position="656"/>
    </location>
</feature>
<evidence type="ECO:0000256" key="4">
    <source>
        <dbReference type="SAM" id="MobiDB-lite"/>
    </source>
</evidence>
<feature type="domain" description="CCHC-type" evidence="5">
    <location>
        <begin position="321"/>
        <end position="335"/>
    </location>
</feature>
<dbReference type="SUPFAM" id="SSF53098">
    <property type="entry name" value="Ribonuclease H-like"/>
    <property type="match status" value="1"/>
</dbReference>
<dbReference type="InterPro" id="IPR043502">
    <property type="entry name" value="DNA/RNA_pol_sf"/>
</dbReference>
<dbReference type="Gene3D" id="3.30.420.10">
    <property type="entry name" value="Ribonuclease H-like superfamily/Ribonuclease H"/>
    <property type="match status" value="1"/>
</dbReference>
<keyword evidence="1" id="KW-0378">Hydrolase</keyword>
<evidence type="ECO:0000256" key="1">
    <source>
        <dbReference type="ARBA" id="ARBA00022750"/>
    </source>
</evidence>
<dbReference type="InterPro" id="IPR054722">
    <property type="entry name" value="PolX-like_BBD"/>
</dbReference>
<dbReference type="GO" id="GO:0004190">
    <property type="term" value="F:aspartic-type endopeptidase activity"/>
    <property type="evidence" value="ECO:0007669"/>
    <property type="project" value="UniProtKB-KW"/>
</dbReference>
<keyword evidence="2" id="KW-0862">Zinc</keyword>
<name>A0AA38TFA6_9ASTR</name>
<dbReference type="GO" id="GO:0008270">
    <property type="term" value="F:zinc ion binding"/>
    <property type="evidence" value="ECO:0007669"/>
    <property type="project" value="UniProtKB-KW"/>
</dbReference>
<feature type="coiled-coil region" evidence="3">
    <location>
        <begin position="473"/>
        <end position="556"/>
    </location>
</feature>
<accession>A0AA38TFA6</accession>
<feature type="region of interest" description="Disordered" evidence="4">
    <location>
        <begin position="1188"/>
        <end position="1233"/>
    </location>
</feature>
<evidence type="ECO:0000256" key="3">
    <source>
        <dbReference type="SAM" id="Coils"/>
    </source>
</evidence>
<feature type="region of interest" description="Disordered" evidence="4">
    <location>
        <begin position="774"/>
        <end position="842"/>
    </location>
</feature>
<feature type="region of interest" description="Disordered" evidence="4">
    <location>
        <begin position="1980"/>
        <end position="2023"/>
    </location>
</feature>
<feature type="compositionally biased region" description="Polar residues" evidence="4">
    <location>
        <begin position="1201"/>
        <end position="1219"/>
    </location>
</feature>
<keyword evidence="1" id="KW-0645">Protease</keyword>
<dbReference type="SUPFAM" id="SSF56672">
    <property type="entry name" value="DNA/RNA polymerases"/>
    <property type="match status" value="1"/>
</dbReference>
<feature type="region of interest" description="Disordered" evidence="4">
    <location>
        <begin position="340"/>
        <end position="410"/>
    </location>
</feature>
<dbReference type="Pfam" id="PF14223">
    <property type="entry name" value="Retrotran_gag_2"/>
    <property type="match status" value="1"/>
</dbReference>
<feature type="compositionally biased region" description="Polar residues" evidence="4">
    <location>
        <begin position="826"/>
        <end position="842"/>
    </location>
</feature>
<evidence type="ECO:0000259" key="6">
    <source>
        <dbReference type="PROSITE" id="PS50994"/>
    </source>
</evidence>
<proteinExistence type="predicted"/>
<dbReference type="Pfam" id="PF07727">
    <property type="entry name" value="RVT_2"/>
    <property type="match status" value="1"/>
</dbReference>
<evidence type="ECO:0000313" key="7">
    <source>
        <dbReference type="EMBL" id="KAJ9549563.1"/>
    </source>
</evidence>
<dbReference type="InterPro" id="IPR013103">
    <property type="entry name" value="RVT_2"/>
</dbReference>
<dbReference type="InterPro" id="IPR001878">
    <property type="entry name" value="Znf_CCHC"/>
</dbReference>
<feature type="region of interest" description="Disordered" evidence="4">
    <location>
        <begin position="610"/>
        <end position="667"/>
    </location>
</feature>
<feature type="compositionally biased region" description="Basic and acidic residues" evidence="4">
    <location>
        <begin position="726"/>
        <end position="737"/>
    </location>
</feature>
<dbReference type="InterPro" id="IPR036397">
    <property type="entry name" value="RNaseH_sf"/>
</dbReference>
<dbReference type="Pfam" id="PF25597">
    <property type="entry name" value="SH3_retrovirus"/>
    <property type="match status" value="1"/>
</dbReference>
<dbReference type="EMBL" id="JARYMX010000005">
    <property type="protein sequence ID" value="KAJ9549563.1"/>
    <property type="molecule type" value="Genomic_DNA"/>
</dbReference>
<feature type="compositionally biased region" description="Basic and acidic residues" evidence="4">
    <location>
        <begin position="612"/>
        <end position="622"/>
    </location>
</feature>
<evidence type="ECO:0000313" key="8">
    <source>
        <dbReference type="Proteomes" id="UP001172457"/>
    </source>
</evidence>
<feature type="domain" description="Integrase catalytic" evidence="6">
    <location>
        <begin position="971"/>
        <end position="1068"/>
    </location>
</feature>
<dbReference type="InterPro" id="IPR012337">
    <property type="entry name" value="RNaseH-like_sf"/>
</dbReference>
<feature type="compositionally biased region" description="Low complexity" evidence="4">
    <location>
        <begin position="340"/>
        <end position="404"/>
    </location>
</feature>
<feature type="compositionally biased region" description="Polar residues" evidence="4">
    <location>
        <begin position="775"/>
        <end position="795"/>
    </location>
</feature>
<dbReference type="GO" id="GO:0003676">
    <property type="term" value="F:nucleic acid binding"/>
    <property type="evidence" value="ECO:0007669"/>
    <property type="project" value="InterPro"/>
</dbReference>
<dbReference type="SUPFAM" id="SSF57756">
    <property type="entry name" value="Retrovirus zinc finger-like domains"/>
    <property type="match status" value="1"/>
</dbReference>